<accession>A0A7S1C0Z8</accession>
<dbReference type="EMBL" id="HBFR01041299">
    <property type="protein sequence ID" value="CAD8902950.1"/>
    <property type="molecule type" value="Transcribed_RNA"/>
</dbReference>
<evidence type="ECO:0000256" key="3">
    <source>
        <dbReference type="ARBA" id="ARBA00022862"/>
    </source>
</evidence>
<evidence type="ECO:0000259" key="6">
    <source>
        <dbReference type="Pfam" id="PF08534"/>
    </source>
</evidence>
<dbReference type="GO" id="GO:0045454">
    <property type="term" value="P:cell redox homeostasis"/>
    <property type="evidence" value="ECO:0007669"/>
    <property type="project" value="TreeGrafter"/>
</dbReference>
<dbReference type="PANTHER" id="PTHR10430">
    <property type="entry name" value="PEROXIREDOXIN"/>
    <property type="match status" value="1"/>
</dbReference>
<dbReference type="GO" id="GO:0042744">
    <property type="term" value="P:hydrogen peroxide catabolic process"/>
    <property type="evidence" value="ECO:0007669"/>
    <property type="project" value="TreeGrafter"/>
</dbReference>
<dbReference type="AlphaFoldDB" id="A0A7S1C0Z8"/>
<keyword evidence="4" id="KW-0560">Oxidoreductase</keyword>
<reference evidence="7" key="1">
    <citation type="submission" date="2021-01" db="EMBL/GenBank/DDBJ databases">
        <authorList>
            <person name="Corre E."/>
            <person name="Pelletier E."/>
            <person name="Niang G."/>
            <person name="Scheremetjew M."/>
            <person name="Finn R."/>
            <person name="Kale V."/>
            <person name="Holt S."/>
            <person name="Cochrane G."/>
            <person name="Meng A."/>
            <person name="Brown T."/>
            <person name="Cohen L."/>
        </authorList>
    </citation>
    <scope>NUCLEOTIDE SEQUENCE</scope>
    <source>
        <strain evidence="7">308</strain>
    </source>
</reference>
<evidence type="ECO:0000256" key="1">
    <source>
        <dbReference type="ARBA" id="ARBA00010505"/>
    </source>
</evidence>
<feature type="domain" description="Redoxin" evidence="6">
    <location>
        <begin position="55"/>
        <end position="179"/>
    </location>
</feature>
<dbReference type="InterPro" id="IPR013740">
    <property type="entry name" value="Redoxin"/>
</dbReference>
<dbReference type="SUPFAM" id="SSF52833">
    <property type="entry name" value="Thioredoxin-like"/>
    <property type="match status" value="1"/>
</dbReference>
<dbReference type="Pfam" id="PF08534">
    <property type="entry name" value="Redoxin"/>
    <property type="match status" value="1"/>
</dbReference>
<evidence type="ECO:0000256" key="2">
    <source>
        <dbReference type="ARBA" id="ARBA00022559"/>
    </source>
</evidence>
<proteinExistence type="inferred from homology"/>
<dbReference type="InterPro" id="IPR037944">
    <property type="entry name" value="PRX5-like"/>
</dbReference>
<comment type="similarity">
    <text evidence="1">Belongs to the peroxiredoxin family. Prx5 subfamily.</text>
</comment>
<keyword evidence="2" id="KW-0575">Peroxidase</keyword>
<evidence type="ECO:0000256" key="4">
    <source>
        <dbReference type="ARBA" id="ARBA00023002"/>
    </source>
</evidence>
<feature type="active site" description="Cysteine sulfenic acid (-SOH) intermediate" evidence="5">
    <location>
        <position position="83"/>
    </location>
</feature>
<evidence type="ECO:0000256" key="5">
    <source>
        <dbReference type="PIRSR" id="PIRSR637944-1"/>
    </source>
</evidence>
<evidence type="ECO:0000313" key="7">
    <source>
        <dbReference type="EMBL" id="CAD8902950.1"/>
    </source>
</evidence>
<keyword evidence="3" id="KW-0049">Antioxidant</keyword>
<dbReference type="PANTHER" id="PTHR10430:SF16">
    <property type="entry name" value="PEROXIREDOXIN-5, MITOCHONDRIAL"/>
    <property type="match status" value="1"/>
</dbReference>
<organism evidence="7">
    <name type="scientific">Corethron hystrix</name>
    <dbReference type="NCBI Taxonomy" id="216773"/>
    <lineage>
        <taxon>Eukaryota</taxon>
        <taxon>Sar</taxon>
        <taxon>Stramenopiles</taxon>
        <taxon>Ochrophyta</taxon>
        <taxon>Bacillariophyta</taxon>
        <taxon>Coscinodiscophyceae</taxon>
        <taxon>Corethrophycidae</taxon>
        <taxon>Corethrales</taxon>
        <taxon>Corethraceae</taxon>
        <taxon>Corethron</taxon>
    </lineage>
</organism>
<gene>
    <name evidence="7" type="ORF">CHYS00102_LOCUS30169</name>
</gene>
<name>A0A7S1C0Z8_9STRA</name>
<sequence length="190" mass="20858">MSAHVTRAARSLSNASSTKFGLARSISIGTDLTKSSLTWQASRPWHMDGQSNLAEDNAMSMERIFKGKKVALFGVPAPFTGVCTQSHVPPYEKLHDEFIAKGFDTVMCYSVSCPYANYNWAKAMDAKKVTFVSDVEGKWSEENGLTEDYTAASLGFRSRRFSMVVDDGIVKTFNEVEDAQGDAAMLLTQG</sequence>
<dbReference type="GO" id="GO:0005737">
    <property type="term" value="C:cytoplasm"/>
    <property type="evidence" value="ECO:0007669"/>
    <property type="project" value="TreeGrafter"/>
</dbReference>
<dbReference type="InterPro" id="IPR036249">
    <property type="entry name" value="Thioredoxin-like_sf"/>
</dbReference>
<dbReference type="Gene3D" id="3.40.30.10">
    <property type="entry name" value="Glutaredoxin"/>
    <property type="match status" value="1"/>
</dbReference>
<dbReference type="GO" id="GO:0008379">
    <property type="term" value="F:thioredoxin peroxidase activity"/>
    <property type="evidence" value="ECO:0007669"/>
    <property type="project" value="InterPro"/>
</dbReference>
<dbReference type="GO" id="GO:0034599">
    <property type="term" value="P:cellular response to oxidative stress"/>
    <property type="evidence" value="ECO:0007669"/>
    <property type="project" value="InterPro"/>
</dbReference>
<protein>
    <recommendedName>
        <fullName evidence="6">Redoxin domain-containing protein</fullName>
    </recommendedName>
</protein>